<feature type="domain" description="Nitrile hydratase beta subunit" evidence="6">
    <location>
        <begin position="121"/>
        <end position="217"/>
    </location>
</feature>
<dbReference type="Pfam" id="PF21006">
    <property type="entry name" value="NHase_beta_N"/>
    <property type="match status" value="1"/>
</dbReference>
<gene>
    <name evidence="8" type="primary">nthB</name>
    <name evidence="8" type="ORF">YH63_006155</name>
</gene>
<dbReference type="InterPro" id="IPR003168">
    <property type="entry name" value="Nitrile_hydratase_bsu"/>
</dbReference>
<evidence type="ECO:0000256" key="1">
    <source>
        <dbReference type="ARBA" id="ARBA00004042"/>
    </source>
</evidence>
<comment type="function">
    <text evidence="1 5">NHase catalyzes the hydration of various nitrile compounds to the corresponding amides.</text>
</comment>
<dbReference type="GO" id="GO:0018822">
    <property type="term" value="F:nitrile hydratase activity"/>
    <property type="evidence" value="ECO:0007669"/>
    <property type="project" value="UniProtKB-EC"/>
</dbReference>
<reference evidence="8" key="1">
    <citation type="submission" date="2019-04" db="EMBL/GenBank/DDBJ databases">
        <title>Whole genome sequencing of cave bacteria.</title>
        <authorList>
            <person name="Gan H.M."/>
            <person name="Barton H."/>
            <person name="Savka M.A."/>
        </authorList>
    </citation>
    <scope>NUCLEOTIDE SEQUENCE [LARGE SCALE GENOMIC DNA]</scope>
    <source>
        <strain evidence="8">LC387</strain>
    </source>
</reference>
<evidence type="ECO:0000256" key="3">
    <source>
        <dbReference type="ARBA" id="ARBA00023239"/>
    </source>
</evidence>
<dbReference type="EMBL" id="LBIA02000001">
    <property type="protein sequence ID" value="TKT71023.1"/>
    <property type="molecule type" value="Genomic_DNA"/>
</dbReference>
<comment type="similarity">
    <text evidence="2 5">Belongs to the nitrile hydratase subunit beta family.</text>
</comment>
<dbReference type="Proteomes" id="UP000034832">
    <property type="component" value="Unassembled WGS sequence"/>
</dbReference>
<dbReference type="InterPro" id="IPR008990">
    <property type="entry name" value="Elect_transpt_acc-like_dom_sf"/>
</dbReference>
<proteinExistence type="inferred from homology"/>
<dbReference type="RefSeq" id="WP_046828362.1">
    <property type="nucleotide sequence ID" value="NZ_LBIA02000001.1"/>
</dbReference>
<evidence type="ECO:0000256" key="2">
    <source>
        <dbReference type="ARBA" id="ARBA00009098"/>
    </source>
</evidence>
<name>A0A4V6BF90_9BRAD</name>
<dbReference type="EC" id="4.2.1.84" evidence="5"/>
<evidence type="ECO:0000313" key="8">
    <source>
        <dbReference type="EMBL" id="TKT71023.1"/>
    </source>
</evidence>
<dbReference type="AlphaFoldDB" id="A0A4V6BF90"/>
<protein>
    <recommendedName>
        <fullName evidence="5">Nitrile hydratase subunit beta</fullName>
        <shortName evidence="5">NHase</shortName>
        <ecNumber evidence="5">4.2.1.84</ecNumber>
    </recommendedName>
</protein>
<dbReference type="Gene3D" id="1.10.472.20">
    <property type="entry name" value="Nitrile hydratase, beta subunit"/>
    <property type="match status" value="1"/>
</dbReference>
<dbReference type="Gene3D" id="2.30.30.50">
    <property type="match status" value="1"/>
</dbReference>
<comment type="catalytic activity">
    <reaction evidence="4 5">
        <text>an aliphatic primary amide = an aliphatic nitrile + H2O</text>
        <dbReference type="Rhea" id="RHEA:12673"/>
        <dbReference type="ChEBI" id="CHEBI:15377"/>
        <dbReference type="ChEBI" id="CHEBI:65285"/>
        <dbReference type="ChEBI" id="CHEBI:80291"/>
        <dbReference type="EC" id="4.2.1.84"/>
    </reaction>
</comment>
<dbReference type="STRING" id="211460.YH63_12775"/>
<dbReference type="Pfam" id="PF02211">
    <property type="entry name" value="NHase_beta_C"/>
    <property type="match status" value="1"/>
</dbReference>
<dbReference type="NCBIfam" id="TIGR03888">
    <property type="entry name" value="nitrile_beta"/>
    <property type="match status" value="1"/>
</dbReference>
<keyword evidence="3 5" id="KW-0456">Lyase</keyword>
<evidence type="ECO:0000256" key="4">
    <source>
        <dbReference type="ARBA" id="ARBA00044877"/>
    </source>
</evidence>
<feature type="domain" description="Nitrile hydratase beta subunit-like N-terminal" evidence="7">
    <location>
        <begin position="1"/>
        <end position="101"/>
    </location>
</feature>
<dbReference type="InterPro" id="IPR042262">
    <property type="entry name" value="CN_hydtase_beta_C"/>
</dbReference>
<organism evidence="8 9">
    <name type="scientific">Afipia massiliensis</name>
    <dbReference type="NCBI Taxonomy" id="211460"/>
    <lineage>
        <taxon>Bacteria</taxon>
        <taxon>Pseudomonadati</taxon>
        <taxon>Pseudomonadota</taxon>
        <taxon>Alphaproteobacteria</taxon>
        <taxon>Hyphomicrobiales</taxon>
        <taxon>Nitrobacteraceae</taxon>
        <taxon>Afipia</taxon>
    </lineage>
</organism>
<dbReference type="SUPFAM" id="SSF50090">
    <property type="entry name" value="Electron transport accessory proteins"/>
    <property type="match status" value="1"/>
</dbReference>
<dbReference type="GO" id="GO:0046914">
    <property type="term" value="F:transition metal ion binding"/>
    <property type="evidence" value="ECO:0007669"/>
    <property type="project" value="InterPro"/>
</dbReference>
<keyword evidence="9" id="KW-1185">Reference proteome</keyword>
<sequence length="220" mass="24348">MNGAHDMGGVDGFGPVIPEPNEPVFHGEWERRVLAMTLAMARPGGWNIDMSRFAREDRSPADYLSKTYYQIWLVGLERLMQERGLVMPDEIEAGRMLHPPKAGVAVLASKDVDAMLCRGAPTERAATSAPLFAIGDRVRARNIHPAGHIRLPRYVRGHVGVVELLHGAHVFADSNARGAGENPQQLYTVRFTGPELWGERADPRTAVSVDAWESYLERAE</sequence>
<evidence type="ECO:0000313" key="9">
    <source>
        <dbReference type="Proteomes" id="UP000034832"/>
    </source>
</evidence>
<dbReference type="InterPro" id="IPR024690">
    <property type="entry name" value="CN_hydtase_beta_dom_C"/>
</dbReference>
<evidence type="ECO:0000259" key="6">
    <source>
        <dbReference type="Pfam" id="PF02211"/>
    </source>
</evidence>
<accession>A0A4V6BF90</accession>
<evidence type="ECO:0000259" key="7">
    <source>
        <dbReference type="Pfam" id="PF21006"/>
    </source>
</evidence>
<dbReference type="OrthoDB" id="3478924at2"/>
<dbReference type="InterPro" id="IPR049054">
    <property type="entry name" value="CN_hydtase_beta-like_N"/>
</dbReference>
<evidence type="ECO:0000256" key="5">
    <source>
        <dbReference type="PIRNR" id="PIRNR001427"/>
    </source>
</evidence>
<dbReference type="PIRSF" id="PIRSF001427">
    <property type="entry name" value="NHase_beta"/>
    <property type="match status" value="1"/>
</dbReference>
<comment type="caution">
    <text evidence="8">The sequence shown here is derived from an EMBL/GenBank/DDBJ whole genome shotgun (WGS) entry which is preliminary data.</text>
</comment>